<keyword evidence="2" id="KW-1185">Reference proteome</keyword>
<comment type="caution">
    <text evidence="1">The sequence shown here is derived from an EMBL/GenBank/DDBJ whole genome shotgun (WGS) entry which is preliminary data.</text>
</comment>
<protein>
    <submittedName>
        <fullName evidence="1">Uncharacterized protein</fullName>
    </submittedName>
</protein>
<evidence type="ECO:0000313" key="1">
    <source>
        <dbReference type="EMBL" id="GAA2908765.1"/>
    </source>
</evidence>
<reference evidence="1 2" key="1">
    <citation type="journal article" date="2019" name="Int. J. Syst. Evol. Microbiol.">
        <title>The Global Catalogue of Microorganisms (GCM) 10K type strain sequencing project: providing services to taxonomists for standard genome sequencing and annotation.</title>
        <authorList>
            <consortium name="The Broad Institute Genomics Platform"/>
            <consortium name="The Broad Institute Genome Sequencing Center for Infectious Disease"/>
            <person name="Wu L."/>
            <person name="Ma J."/>
        </authorList>
    </citation>
    <scope>NUCLEOTIDE SEQUENCE [LARGE SCALE GENOMIC DNA]</scope>
    <source>
        <strain evidence="1 2">JCM 6242</strain>
    </source>
</reference>
<gene>
    <name evidence="1" type="ORF">GCM10010517_75190</name>
</gene>
<name>A0ABN3WCN2_9ACTN</name>
<dbReference type="Proteomes" id="UP001500831">
    <property type="component" value="Unassembled WGS sequence"/>
</dbReference>
<dbReference type="RefSeq" id="WP_344981447.1">
    <property type="nucleotide sequence ID" value="NZ_BAAAVI010000097.1"/>
</dbReference>
<organism evidence="1 2">
    <name type="scientific">Streptosporangium fragile</name>
    <dbReference type="NCBI Taxonomy" id="46186"/>
    <lineage>
        <taxon>Bacteria</taxon>
        <taxon>Bacillati</taxon>
        <taxon>Actinomycetota</taxon>
        <taxon>Actinomycetes</taxon>
        <taxon>Streptosporangiales</taxon>
        <taxon>Streptosporangiaceae</taxon>
        <taxon>Streptosporangium</taxon>
    </lineage>
</organism>
<sequence length="40" mass="4520">MSFNIQDLQALPEREPAGNEAMRLTNCRTQQYFGCTNGDV</sequence>
<proteinExistence type="predicted"/>
<evidence type="ECO:0000313" key="2">
    <source>
        <dbReference type="Proteomes" id="UP001500831"/>
    </source>
</evidence>
<dbReference type="EMBL" id="BAAAVI010000097">
    <property type="protein sequence ID" value="GAA2908765.1"/>
    <property type="molecule type" value="Genomic_DNA"/>
</dbReference>
<accession>A0ABN3WCN2</accession>